<dbReference type="EC" id="2.3.1.18" evidence="5"/>
<evidence type="ECO:0000256" key="1">
    <source>
        <dbReference type="ARBA" id="ARBA00007274"/>
    </source>
</evidence>
<dbReference type="EMBL" id="CYYC01000009">
    <property type="protein sequence ID" value="CUM91180.1"/>
    <property type="molecule type" value="Genomic_DNA"/>
</dbReference>
<evidence type="ECO:0000256" key="3">
    <source>
        <dbReference type="ARBA" id="ARBA00023315"/>
    </source>
</evidence>
<dbReference type="GO" id="GO:0008870">
    <property type="term" value="F:galactoside O-acetyltransferase activity"/>
    <property type="evidence" value="ECO:0007669"/>
    <property type="project" value="UniProtKB-EC"/>
</dbReference>
<dbReference type="OrthoDB" id="9801697at2"/>
<dbReference type="Pfam" id="PF00132">
    <property type="entry name" value="Hexapep"/>
    <property type="match status" value="1"/>
</dbReference>
<organism evidence="5 6">
    <name type="scientific">Anaerobutyricum hallii</name>
    <dbReference type="NCBI Taxonomy" id="39488"/>
    <lineage>
        <taxon>Bacteria</taxon>
        <taxon>Bacillati</taxon>
        <taxon>Bacillota</taxon>
        <taxon>Clostridia</taxon>
        <taxon>Lachnospirales</taxon>
        <taxon>Lachnospiraceae</taxon>
        <taxon>Anaerobutyricum</taxon>
    </lineage>
</organism>
<feature type="domain" description="Maltose/galactoside acetyltransferase" evidence="4">
    <location>
        <begin position="4"/>
        <end position="58"/>
    </location>
</feature>
<evidence type="ECO:0000259" key="4">
    <source>
        <dbReference type="SMART" id="SM01266"/>
    </source>
</evidence>
<dbReference type="InterPro" id="IPR001451">
    <property type="entry name" value="Hexapep"/>
</dbReference>
<dbReference type="GeneID" id="75049866"/>
<evidence type="ECO:0000256" key="2">
    <source>
        <dbReference type="ARBA" id="ARBA00022679"/>
    </source>
</evidence>
<dbReference type="CDD" id="cd03357">
    <property type="entry name" value="LbH_MAT_GAT"/>
    <property type="match status" value="1"/>
</dbReference>
<dbReference type="Proteomes" id="UP000095390">
    <property type="component" value="Unassembled WGS sequence"/>
</dbReference>
<dbReference type="Pfam" id="PF12464">
    <property type="entry name" value="Mac"/>
    <property type="match status" value="1"/>
</dbReference>
<dbReference type="InterPro" id="IPR024688">
    <property type="entry name" value="Mac_dom"/>
</dbReference>
<comment type="similarity">
    <text evidence="1">Belongs to the transferase hexapeptide repeat family.</text>
</comment>
<dbReference type="SMART" id="SM01266">
    <property type="entry name" value="Mac"/>
    <property type="match status" value="1"/>
</dbReference>
<dbReference type="Gene3D" id="2.160.10.10">
    <property type="entry name" value="Hexapeptide repeat proteins"/>
    <property type="match status" value="1"/>
</dbReference>
<dbReference type="PANTHER" id="PTHR23416:SF23">
    <property type="entry name" value="ACETYLTRANSFERASE C18B11.09C-RELATED"/>
    <property type="match status" value="1"/>
</dbReference>
<keyword evidence="3 5" id="KW-0012">Acyltransferase</keyword>
<proteinExistence type="inferred from homology"/>
<accession>A0A173SLT0</accession>
<dbReference type="RefSeq" id="WP_044923213.1">
    <property type="nucleotide sequence ID" value="NZ_CP073280.1"/>
</dbReference>
<dbReference type="FunFam" id="2.160.10.10:FF:000025">
    <property type="entry name" value="Hexapeptide-repeat containing-acetyltransferase"/>
    <property type="match status" value="1"/>
</dbReference>
<gene>
    <name evidence="5" type="primary">lacA</name>
    <name evidence="5" type="ORF">ERS852578_01039</name>
</gene>
<dbReference type="InterPro" id="IPR011004">
    <property type="entry name" value="Trimer_LpxA-like_sf"/>
</dbReference>
<evidence type="ECO:0000313" key="5">
    <source>
        <dbReference type="EMBL" id="CUM91180.1"/>
    </source>
</evidence>
<keyword evidence="2 5" id="KW-0808">Transferase</keyword>
<dbReference type="SUPFAM" id="SSF51161">
    <property type="entry name" value="Trimeric LpxA-like enzymes"/>
    <property type="match status" value="1"/>
</dbReference>
<protein>
    <submittedName>
        <fullName evidence="5">Galactoside O-acetyltransferase</fullName>
        <ecNumber evidence="5">2.3.1.18</ecNumber>
    </submittedName>
</protein>
<sequence>MTEREKMINGKLYNPMDKELEQLRLNARKLARKYNLTDEDNQEEQAQILRKLLPATEELPYLQAPVYFDYGCNTYFGKFSSANFNFTCLDVCEIHIGDNVMIGPNVTLATPMHPLLPEERNVRKKEDGSFYNLEYAKPITIKDNCWLASNVVVCGGVTIGEGCVIGAGSVVTRDIPPYSLAAGNPCRVIRKITEKDHMSDRIEKN</sequence>
<name>A0A173SLT0_9FIRM</name>
<dbReference type="InterPro" id="IPR051159">
    <property type="entry name" value="Hexapeptide_acetyltransf"/>
</dbReference>
<evidence type="ECO:0000313" key="6">
    <source>
        <dbReference type="Proteomes" id="UP000095390"/>
    </source>
</evidence>
<dbReference type="PANTHER" id="PTHR23416">
    <property type="entry name" value="SIALIC ACID SYNTHASE-RELATED"/>
    <property type="match status" value="1"/>
</dbReference>
<reference evidence="5 6" key="1">
    <citation type="submission" date="2015-09" db="EMBL/GenBank/DDBJ databases">
        <authorList>
            <consortium name="Pathogen Informatics"/>
        </authorList>
    </citation>
    <scope>NUCLEOTIDE SEQUENCE [LARGE SCALE GENOMIC DNA]</scope>
    <source>
        <strain evidence="5 6">2789STDY5834966</strain>
    </source>
</reference>
<dbReference type="AlphaFoldDB" id="A0A173SLT0"/>